<dbReference type="Proteomes" id="UP000019116">
    <property type="component" value="Chromosome 5D"/>
</dbReference>
<dbReference type="Gramene" id="TraesWEE_scaffold_047551_01G000100.1">
    <property type="protein sequence ID" value="TraesWEE_scaffold_047551_01G000100.1"/>
    <property type="gene ID" value="TraesWEE_scaffold_047551_01G000100"/>
</dbReference>
<dbReference type="Gramene" id="TraesCAD_scaffold_133256_01G000100.1">
    <property type="protein sequence ID" value="TraesCAD_scaffold_133256_01G000100.1"/>
    <property type="gene ID" value="TraesCAD_scaffold_133256_01G000100"/>
</dbReference>
<dbReference type="Gene3D" id="3.40.50.1820">
    <property type="entry name" value="alpha/beta hydrolase"/>
    <property type="match status" value="1"/>
</dbReference>
<dbReference type="GeneID" id="123121087"/>
<dbReference type="AlphaFoldDB" id="A0A3B6N0B1"/>
<dbReference type="KEGG" id="taes:123121087"/>
<organism evidence="1">
    <name type="scientific">Triticum aestivum</name>
    <name type="common">Wheat</name>
    <dbReference type="NCBI Taxonomy" id="4565"/>
    <lineage>
        <taxon>Eukaryota</taxon>
        <taxon>Viridiplantae</taxon>
        <taxon>Streptophyta</taxon>
        <taxon>Embryophyta</taxon>
        <taxon>Tracheophyta</taxon>
        <taxon>Spermatophyta</taxon>
        <taxon>Magnoliopsida</taxon>
        <taxon>Liliopsida</taxon>
        <taxon>Poales</taxon>
        <taxon>Poaceae</taxon>
        <taxon>BOP clade</taxon>
        <taxon>Pooideae</taxon>
        <taxon>Triticodae</taxon>
        <taxon>Triticeae</taxon>
        <taxon>Triticinae</taxon>
        <taxon>Triticum</taxon>
    </lineage>
</organism>
<dbReference type="Gramene" id="TraesCS5D02G480900.1">
    <property type="protein sequence ID" value="TraesCS5D02G480900.1"/>
    <property type="gene ID" value="TraesCS5D02G480900"/>
</dbReference>
<dbReference type="InterPro" id="IPR029058">
    <property type="entry name" value="AB_hydrolase_fold"/>
</dbReference>
<proteinExistence type="predicted"/>
<dbReference type="SUPFAM" id="SSF53474">
    <property type="entry name" value="alpha/beta-Hydrolases"/>
    <property type="match status" value="1"/>
</dbReference>
<dbReference type="EnsemblPlants" id="TraesCS5D02G480900.1">
    <property type="protein sequence ID" value="TraesCS5D02G480900.1"/>
    <property type="gene ID" value="TraesCS5D02G480900"/>
</dbReference>
<protein>
    <recommendedName>
        <fullName evidence="3">Fungal lipase-like domain-containing protein</fullName>
    </recommendedName>
</protein>
<sequence>MDLGDHFERSGPTHLMARAGSGSIRMMIDWDKEEHRRCVAASLVNSTYVMEKDRGRWSRAQLAPAWWTSFHFHLERTRLLEDERSIFGAIYRHVPPPGQHHPSAPHYIVAFRGTMTVDDMQLNAHIVTNTVHDSNRSQLAHQAVRNLLATVHSRCIVWLTGHSQGASLALEVGRHLMLDHRRNLPTFLFNPPQVSLAPVINLTHSPDDKTDLYTLSKLVKAGLGKVLRPHRKRMEKLFEQLSSWAPNLYVHEKDFLCQGFIDYFEQREKLERRFRGAARSATALSYRDMLFYLLGKAKEPRPHLLPSATVWKNSTHVCRLRSHGLKQWWKPDGELILTPRRYTY</sequence>
<dbReference type="PANTHER" id="PTHR31479:SF41">
    <property type="entry name" value="FUNGAL LIPASE-LIKE DOMAIN-CONTAINING PROTEIN"/>
    <property type="match status" value="1"/>
</dbReference>
<dbReference type="Gramene" id="TraesCLE_scaffold_184799_01G000100.1">
    <property type="protein sequence ID" value="TraesCLE_scaffold_184799_01G000100.1"/>
    <property type="gene ID" value="TraesCLE_scaffold_184799_01G000100"/>
</dbReference>
<evidence type="ECO:0000313" key="2">
    <source>
        <dbReference type="Proteomes" id="UP000019116"/>
    </source>
</evidence>
<evidence type="ECO:0008006" key="3">
    <source>
        <dbReference type="Google" id="ProtNLM"/>
    </source>
</evidence>
<dbReference type="OMA" id="VLWISHG"/>
<dbReference type="PANTHER" id="PTHR31479">
    <property type="entry name" value="ALPHA/BETA-HYDROLASES SUPERFAMILY PROTEIN"/>
    <property type="match status" value="1"/>
</dbReference>
<dbReference type="Gramene" id="TraesCS5D03G1059600.1">
    <property type="protein sequence ID" value="TraesCS5D03G1059600.1.CDS"/>
    <property type="gene ID" value="TraesCS5D03G1059600"/>
</dbReference>
<gene>
    <name evidence="1" type="primary">LOC123121087</name>
</gene>
<reference evidence="1" key="2">
    <citation type="submission" date="2018-10" db="UniProtKB">
        <authorList>
            <consortium name="EnsemblPlants"/>
        </authorList>
    </citation>
    <scope>IDENTIFICATION</scope>
</reference>
<name>A0A3B6N0B1_WHEAT</name>
<evidence type="ECO:0000313" key="1">
    <source>
        <dbReference type="EnsemblPlants" id="TraesCS5D02G480900.1"/>
    </source>
</evidence>
<dbReference type="RefSeq" id="XP_044396948.1">
    <property type="nucleotide sequence ID" value="XM_044541013.1"/>
</dbReference>
<dbReference type="Gramene" id="TraesROB_scaffold_055214_01G000100.1">
    <property type="protein sequence ID" value="TraesROB_scaffold_055214_01G000100.1"/>
    <property type="gene ID" value="TraesROB_scaffold_055214_01G000100"/>
</dbReference>
<reference evidence="1" key="1">
    <citation type="submission" date="2018-08" db="EMBL/GenBank/DDBJ databases">
        <authorList>
            <person name="Rossello M."/>
        </authorList>
    </citation>
    <scope>NUCLEOTIDE SEQUENCE [LARGE SCALE GENOMIC DNA]</scope>
    <source>
        <strain evidence="1">cv. Chinese Spring</strain>
    </source>
</reference>
<accession>A0A3B6N0B1</accession>
<keyword evidence="2" id="KW-1185">Reference proteome</keyword>
<dbReference type="OrthoDB" id="584477at2759"/>